<dbReference type="EMBL" id="SDOX01000027">
    <property type="protein sequence ID" value="TFJ83534.1"/>
    <property type="molecule type" value="Genomic_DNA"/>
</dbReference>
<gene>
    <name evidence="1" type="ORF">NSK_005181</name>
</gene>
<dbReference type="CDD" id="cd05325">
    <property type="entry name" value="carb_red_sniffer_like_SDR_c"/>
    <property type="match status" value="1"/>
</dbReference>
<evidence type="ECO:0000313" key="1">
    <source>
        <dbReference type="EMBL" id="TFJ83534.1"/>
    </source>
</evidence>
<organism evidence="1 2">
    <name type="scientific">Nannochloropsis salina CCMP1776</name>
    <dbReference type="NCBI Taxonomy" id="1027361"/>
    <lineage>
        <taxon>Eukaryota</taxon>
        <taxon>Sar</taxon>
        <taxon>Stramenopiles</taxon>
        <taxon>Ochrophyta</taxon>
        <taxon>Eustigmatophyceae</taxon>
        <taxon>Eustigmatales</taxon>
        <taxon>Monodopsidaceae</taxon>
        <taxon>Microchloropsis</taxon>
        <taxon>Microchloropsis salina</taxon>
    </lineage>
</organism>
<dbReference type="InterPro" id="IPR002347">
    <property type="entry name" value="SDR_fam"/>
</dbReference>
<dbReference type="PANTHER" id="PTHR45458:SF1">
    <property type="entry name" value="SHORT CHAIN DEHYDROGENASE"/>
    <property type="match status" value="1"/>
</dbReference>
<sequence length="341" mass="37247">MVRWRAGPRGGKVKTAKTSTKTLQPCVKYVREEEGAEVSRRSAPGLAARAVACFFAAGWGPDWGAVAEGAFIRFKAFRTPHFLETPSAMSTSTVTMQPDTRIALVTGADRGCGLEFCKQLAGLGFLVVGTAKDAVNAQELNELAKESQNKVFVQQMDQTKEDEIKNLAEALRARNYRLDLLILNAGVAEHDHPHAPPSKLERRELAELLDVNVCGTASVVKHMLPLVQESQEKKVVGVTSKMGSMEEAMGDKPYLSAGYRVSKAAENMLLRVWARDPTAQDVTFLLLHPGHLKTAMGEAGGREAPLTCEEGVKQSLEKVVLRCGRQESGQFFNYDGSELPF</sequence>
<proteinExistence type="predicted"/>
<dbReference type="OrthoDB" id="5296at2759"/>
<dbReference type="InterPro" id="IPR052184">
    <property type="entry name" value="SDR_enzymes"/>
</dbReference>
<dbReference type="PRINTS" id="PR00081">
    <property type="entry name" value="GDHRDH"/>
</dbReference>
<dbReference type="SUPFAM" id="SSF51735">
    <property type="entry name" value="NAD(P)-binding Rossmann-fold domains"/>
    <property type="match status" value="1"/>
</dbReference>
<reference evidence="1 2" key="1">
    <citation type="submission" date="2019-01" db="EMBL/GenBank/DDBJ databases">
        <title>Nuclear Genome Assembly of the Microalgal Biofuel strain Nannochloropsis salina CCMP1776.</title>
        <authorList>
            <person name="Hovde B."/>
        </authorList>
    </citation>
    <scope>NUCLEOTIDE SEQUENCE [LARGE SCALE GENOMIC DNA]</scope>
    <source>
        <strain evidence="1 2">CCMP1776</strain>
    </source>
</reference>
<keyword evidence="2" id="KW-1185">Reference proteome</keyword>
<dbReference type="GO" id="GO:0016616">
    <property type="term" value="F:oxidoreductase activity, acting on the CH-OH group of donors, NAD or NADP as acceptor"/>
    <property type="evidence" value="ECO:0007669"/>
    <property type="project" value="TreeGrafter"/>
</dbReference>
<name>A0A4D9CYI0_9STRA</name>
<accession>A0A4D9CYI0</accession>
<dbReference type="InterPro" id="IPR036291">
    <property type="entry name" value="NAD(P)-bd_dom_sf"/>
</dbReference>
<protein>
    <submittedName>
        <fullName evidence="1">Uncharacterized protein</fullName>
    </submittedName>
</protein>
<dbReference type="Gene3D" id="3.40.50.720">
    <property type="entry name" value="NAD(P)-binding Rossmann-like Domain"/>
    <property type="match status" value="1"/>
</dbReference>
<evidence type="ECO:0000313" key="2">
    <source>
        <dbReference type="Proteomes" id="UP000355283"/>
    </source>
</evidence>
<dbReference type="AlphaFoldDB" id="A0A4D9CYI0"/>
<comment type="caution">
    <text evidence="1">The sequence shown here is derived from an EMBL/GenBank/DDBJ whole genome shotgun (WGS) entry which is preliminary data.</text>
</comment>
<dbReference type="Proteomes" id="UP000355283">
    <property type="component" value="Unassembled WGS sequence"/>
</dbReference>
<dbReference type="PANTHER" id="PTHR45458">
    <property type="entry name" value="SHORT-CHAIN DEHYDROGENASE/REDUCTASE SDR"/>
    <property type="match status" value="1"/>
</dbReference>
<dbReference type="Pfam" id="PF00106">
    <property type="entry name" value="adh_short"/>
    <property type="match status" value="1"/>
</dbReference>